<dbReference type="EMBL" id="MFGW01000119">
    <property type="protein sequence ID" value="OGF65088.1"/>
    <property type="molecule type" value="Genomic_DNA"/>
</dbReference>
<proteinExistence type="predicted"/>
<protein>
    <submittedName>
        <fullName evidence="1">Uncharacterized protein</fullName>
    </submittedName>
</protein>
<gene>
    <name evidence="1" type="ORF">A2Y62_19945</name>
</gene>
<organism evidence="1 2">
    <name type="scientific">Candidatus Fischerbacteria bacterium RBG_13_37_8</name>
    <dbReference type="NCBI Taxonomy" id="1817863"/>
    <lineage>
        <taxon>Bacteria</taxon>
        <taxon>Candidatus Fischeribacteriota</taxon>
    </lineage>
</organism>
<reference evidence="1 2" key="1">
    <citation type="journal article" date="2016" name="Nat. Commun.">
        <title>Thousands of microbial genomes shed light on interconnected biogeochemical processes in an aquifer system.</title>
        <authorList>
            <person name="Anantharaman K."/>
            <person name="Brown C.T."/>
            <person name="Hug L.A."/>
            <person name="Sharon I."/>
            <person name="Castelle C.J."/>
            <person name="Probst A.J."/>
            <person name="Thomas B.C."/>
            <person name="Singh A."/>
            <person name="Wilkins M.J."/>
            <person name="Karaoz U."/>
            <person name="Brodie E.L."/>
            <person name="Williams K.H."/>
            <person name="Hubbard S.S."/>
            <person name="Banfield J.F."/>
        </authorList>
    </citation>
    <scope>NUCLEOTIDE SEQUENCE [LARGE SCALE GENOMIC DNA]</scope>
</reference>
<name>A0A1F5VP48_9BACT</name>
<dbReference type="AlphaFoldDB" id="A0A1F5VP48"/>
<comment type="caution">
    <text evidence="1">The sequence shown here is derived from an EMBL/GenBank/DDBJ whole genome shotgun (WGS) entry which is preliminary data.</text>
</comment>
<sequence length="79" mass="9854">MMKQLAYKIGKLSEQEQWEFDCQDSLSRYIEERILLGFMWMKLPIFDEKPYRIFTTMKEYKEWLNKEIPRYLGYNQIDD</sequence>
<evidence type="ECO:0000313" key="2">
    <source>
        <dbReference type="Proteomes" id="UP000178943"/>
    </source>
</evidence>
<dbReference type="Proteomes" id="UP000178943">
    <property type="component" value="Unassembled WGS sequence"/>
</dbReference>
<accession>A0A1F5VP48</accession>
<evidence type="ECO:0000313" key="1">
    <source>
        <dbReference type="EMBL" id="OGF65088.1"/>
    </source>
</evidence>